<proteinExistence type="predicted"/>
<organism evidence="1 2">
    <name type="scientific">Artomyces pyxidatus</name>
    <dbReference type="NCBI Taxonomy" id="48021"/>
    <lineage>
        <taxon>Eukaryota</taxon>
        <taxon>Fungi</taxon>
        <taxon>Dikarya</taxon>
        <taxon>Basidiomycota</taxon>
        <taxon>Agaricomycotina</taxon>
        <taxon>Agaricomycetes</taxon>
        <taxon>Russulales</taxon>
        <taxon>Auriscalpiaceae</taxon>
        <taxon>Artomyces</taxon>
    </lineage>
</organism>
<comment type="caution">
    <text evidence="1">The sequence shown here is derived from an EMBL/GenBank/DDBJ whole genome shotgun (WGS) entry which is preliminary data.</text>
</comment>
<gene>
    <name evidence="1" type="ORF">BV25DRAFT_397964</name>
</gene>
<keyword evidence="2" id="KW-1185">Reference proteome</keyword>
<sequence length="177" mass="19157">MHDACWKAQAQGLKLEARLDSRGTASARARNGACVRVAAVGGGGAAVGIADLVVLLLIGLGAGVECHWVRWQWTLWCSVGTAACERRLAGSPEDTDVYWCVRRRCEPESQRLCVCWCMCVVFAPHRRAGVSRAADLDFKIPEGCRAEAQNSRCLADVSARCSRPDHPTPTAVTYALD</sequence>
<name>A0ACB8T655_9AGAM</name>
<evidence type="ECO:0000313" key="2">
    <source>
        <dbReference type="Proteomes" id="UP000814140"/>
    </source>
</evidence>
<dbReference type="EMBL" id="MU277202">
    <property type="protein sequence ID" value="KAI0063616.1"/>
    <property type="molecule type" value="Genomic_DNA"/>
</dbReference>
<reference evidence="1" key="2">
    <citation type="journal article" date="2022" name="New Phytol.">
        <title>Evolutionary transition to the ectomycorrhizal habit in the genomes of a hyperdiverse lineage of mushroom-forming fungi.</title>
        <authorList>
            <person name="Looney B."/>
            <person name="Miyauchi S."/>
            <person name="Morin E."/>
            <person name="Drula E."/>
            <person name="Courty P.E."/>
            <person name="Kohler A."/>
            <person name="Kuo A."/>
            <person name="LaButti K."/>
            <person name="Pangilinan J."/>
            <person name="Lipzen A."/>
            <person name="Riley R."/>
            <person name="Andreopoulos W."/>
            <person name="He G."/>
            <person name="Johnson J."/>
            <person name="Nolan M."/>
            <person name="Tritt A."/>
            <person name="Barry K.W."/>
            <person name="Grigoriev I.V."/>
            <person name="Nagy L.G."/>
            <person name="Hibbett D."/>
            <person name="Henrissat B."/>
            <person name="Matheny P.B."/>
            <person name="Labbe J."/>
            <person name="Martin F.M."/>
        </authorList>
    </citation>
    <scope>NUCLEOTIDE SEQUENCE</scope>
    <source>
        <strain evidence="1">HHB10654</strain>
    </source>
</reference>
<evidence type="ECO:0000313" key="1">
    <source>
        <dbReference type="EMBL" id="KAI0063616.1"/>
    </source>
</evidence>
<reference evidence="1" key="1">
    <citation type="submission" date="2021-03" db="EMBL/GenBank/DDBJ databases">
        <authorList>
            <consortium name="DOE Joint Genome Institute"/>
            <person name="Ahrendt S."/>
            <person name="Looney B.P."/>
            <person name="Miyauchi S."/>
            <person name="Morin E."/>
            <person name="Drula E."/>
            <person name="Courty P.E."/>
            <person name="Chicoki N."/>
            <person name="Fauchery L."/>
            <person name="Kohler A."/>
            <person name="Kuo A."/>
            <person name="Labutti K."/>
            <person name="Pangilinan J."/>
            <person name="Lipzen A."/>
            <person name="Riley R."/>
            <person name="Andreopoulos W."/>
            <person name="He G."/>
            <person name="Johnson J."/>
            <person name="Barry K.W."/>
            <person name="Grigoriev I.V."/>
            <person name="Nagy L."/>
            <person name="Hibbett D."/>
            <person name="Henrissat B."/>
            <person name="Matheny P.B."/>
            <person name="Labbe J."/>
            <person name="Martin F."/>
        </authorList>
    </citation>
    <scope>NUCLEOTIDE SEQUENCE</scope>
    <source>
        <strain evidence="1">HHB10654</strain>
    </source>
</reference>
<protein>
    <submittedName>
        <fullName evidence="1">Uncharacterized protein</fullName>
    </submittedName>
</protein>
<accession>A0ACB8T655</accession>
<dbReference type="Proteomes" id="UP000814140">
    <property type="component" value="Unassembled WGS sequence"/>
</dbReference>